<dbReference type="PANTHER" id="PTHR43489:SF6">
    <property type="entry name" value="HYDROXYPYRUVATE ISOMERASE-RELATED"/>
    <property type="match status" value="1"/>
</dbReference>
<dbReference type="PANTHER" id="PTHR43489">
    <property type="entry name" value="ISOMERASE"/>
    <property type="match status" value="1"/>
</dbReference>
<evidence type="ECO:0000313" key="6">
    <source>
        <dbReference type="Proteomes" id="UP000305887"/>
    </source>
</evidence>
<dbReference type="Pfam" id="PF01261">
    <property type="entry name" value="AP_endonuc_2"/>
    <property type="match status" value="1"/>
</dbReference>
<evidence type="ECO:0000256" key="3">
    <source>
        <dbReference type="PIRSR" id="PIRSR006241-50"/>
    </source>
</evidence>
<feature type="active site" description="Proton donor/acceptor" evidence="3">
    <location>
        <position position="245"/>
    </location>
</feature>
<dbReference type="SUPFAM" id="SSF51658">
    <property type="entry name" value="Xylose isomerase-like"/>
    <property type="match status" value="1"/>
</dbReference>
<comment type="caution">
    <text evidence="5">The sequence shown here is derived from an EMBL/GenBank/DDBJ whole genome shotgun (WGS) entry which is preliminary data.</text>
</comment>
<accession>A0A5C4N2L6</accession>
<dbReference type="AlphaFoldDB" id="A0A5C4N2L6"/>
<gene>
    <name evidence="5" type="ORF">FHG66_08635</name>
</gene>
<feature type="active site" description="Proton donor/acceptor" evidence="3">
    <location>
        <position position="148"/>
    </location>
</feature>
<dbReference type="PIRSF" id="PIRSF006241">
    <property type="entry name" value="HyI"/>
    <property type="match status" value="1"/>
</dbReference>
<keyword evidence="6" id="KW-1185">Reference proteome</keyword>
<comment type="similarity">
    <text evidence="2">Belongs to the hyi family.</text>
</comment>
<dbReference type="GO" id="GO:0046487">
    <property type="term" value="P:glyoxylate metabolic process"/>
    <property type="evidence" value="ECO:0007669"/>
    <property type="project" value="TreeGrafter"/>
</dbReference>
<organism evidence="5 6">
    <name type="scientific">Rubellimicrobium rubrum</name>
    <dbReference type="NCBI Taxonomy" id="2585369"/>
    <lineage>
        <taxon>Bacteria</taxon>
        <taxon>Pseudomonadati</taxon>
        <taxon>Pseudomonadota</taxon>
        <taxon>Alphaproteobacteria</taxon>
        <taxon>Rhodobacterales</taxon>
        <taxon>Roseobacteraceae</taxon>
        <taxon>Rubellimicrobium</taxon>
    </lineage>
</organism>
<reference evidence="5 6" key="1">
    <citation type="submission" date="2019-06" db="EMBL/GenBank/DDBJ databases">
        <title>YIM 131921 draft genome.</title>
        <authorList>
            <person name="Jiang L."/>
        </authorList>
    </citation>
    <scope>NUCLEOTIDE SEQUENCE [LARGE SCALE GENOMIC DNA]</scope>
    <source>
        <strain evidence="5 6">YIM 131921</strain>
    </source>
</reference>
<dbReference type="InterPro" id="IPR036237">
    <property type="entry name" value="Xyl_isomerase-like_sf"/>
</dbReference>
<evidence type="ECO:0000313" key="5">
    <source>
        <dbReference type="EMBL" id="TNC50544.1"/>
    </source>
</evidence>
<feature type="domain" description="Xylose isomerase-like TIM barrel" evidence="4">
    <location>
        <begin position="26"/>
        <end position="259"/>
    </location>
</feature>
<dbReference type="GO" id="GO:0008903">
    <property type="term" value="F:hydroxypyruvate isomerase activity"/>
    <property type="evidence" value="ECO:0007669"/>
    <property type="project" value="TreeGrafter"/>
</dbReference>
<dbReference type="EMBL" id="VDFU01000007">
    <property type="protein sequence ID" value="TNC50544.1"/>
    <property type="molecule type" value="Genomic_DNA"/>
</dbReference>
<keyword evidence="1 2" id="KW-0413">Isomerase</keyword>
<dbReference type="Proteomes" id="UP000305887">
    <property type="component" value="Unassembled WGS sequence"/>
</dbReference>
<proteinExistence type="inferred from homology"/>
<name>A0A5C4N2L6_9RHOB</name>
<evidence type="ECO:0000256" key="1">
    <source>
        <dbReference type="ARBA" id="ARBA00023235"/>
    </source>
</evidence>
<evidence type="ECO:0000259" key="4">
    <source>
        <dbReference type="Pfam" id="PF01261"/>
    </source>
</evidence>
<evidence type="ECO:0000256" key="2">
    <source>
        <dbReference type="PIRNR" id="PIRNR006241"/>
    </source>
</evidence>
<protein>
    <submittedName>
        <fullName evidence="5">TIM barrel protein</fullName>
    </submittedName>
</protein>
<dbReference type="InterPro" id="IPR050417">
    <property type="entry name" value="Sugar_Epim/Isomerase"/>
</dbReference>
<dbReference type="InterPro" id="IPR026040">
    <property type="entry name" value="HyI-like"/>
</dbReference>
<dbReference type="InterPro" id="IPR013022">
    <property type="entry name" value="Xyl_isomerase-like_TIM-brl"/>
</dbReference>
<dbReference type="OrthoDB" id="9786584at2"/>
<dbReference type="RefSeq" id="WP_139076340.1">
    <property type="nucleotide sequence ID" value="NZ_VDFU01000007.1"/>
</dbReference>
<dbReference type="Gene3D" id="3.20.20.150">
    <property type="entry name" value="Divalent-metal-dependent TIM barrel enzymes"/>
    <property type="match status" value="1"/>
</dbReference>
<sequence>MIIRTTPRLSVHIGYLFTDLPLQDRLEAASNAGFHAVEHPQPFALSAAEVKAKLDELGMSFSQLCAGVGDATKGEKGIAALPGREHEFLESLDRSLDYAEAVGCPFVHPMAGVVPDGITSESTAETYRRNLDAAVERARGRPVSILIEAIGHAAVPSYHMHRLDQAFALAREYDRGEVSVLLDTFHAAANGEDPLALIRSHADRLGHVHIADHPGRHEPGSGAISFDPILQALESVGYAGAIGFEYIPASTTQAGLGWIGPWRERLGLPFRALSHTQLQDH</sequence>